<gene>
    <name evidence="1" type="ORF">Patl1_05341</name>
</gene>
<comment type="caution">
    <text evidence="1">The sequence shown here is derived from an EMBL/GenBank/DDBJ whole genome shotgun (WGS) entry which is preliminary data.</text>
</comment>
<keyword evidence="2" id="KW-1185">Reference proteome</keyword>
<accession>A0ACC1BV56</accession>
<sequence>MEKLKSLVPSSMKRLVANSSEDDLPSTSASLLNFFLNLDQFQQIVRDLADPESRLCGKNSEGAFELKQKGNQCYLSRDFANALSCYTQALRIAPIDSNDKDRNLVATLYVNRASLLQEMDHLVECLRDCNRALQISPSYAKAWYRRGKVNASLGNSEDAAQDLTIAKDMESSVGGKKQIESELKIILDQSKSAGSKFVQHNANNLSVPEDPLQVKLQCVSTPDKGRGMASQCDIPEASLVHREEPYAVIISKHCRETHCHYCLNKLPADAIPCTSCSIPLYCSHNCRAGAGGQLLKNYPMKHNSNESVLNKFEEYIAQITQGIDLYPGDEHIFEHKHECQGAHWPIILPADIALAGRVVVKSIEQRRASSEDFNLMETLELSHNYSHASPESKLESHIYSIVLLYCIQHSYGFELPINGASISQVASLSLLSLNII</sequence>
<evidence type="ECO:0000313" key="1">
    <source>
        <dbReference type="EMBL" id="KAJ0102835.1"/>
    </source>
</evidence>
<reference evidence="2" key="1">
    <citation type="journal article" date="2023" name="G3 (Bethesda)">
        <title>Genome assembly and association tests identify interacting loci associated with vigor, precocity, and sex in interspecific pistachio rootstocks.</title>
        <authorList>
            <person name="Palmer W."/>
            <person name="Jacygrad E."/>
            <person name="Sagayaradj S."/>
            <person name="Cavanaugh K."/>
            <person name="Han R."/>
            <person name="Bertier L."/>
            <person name="Beede B."/>
            <person name="Kafkas S."/>
            <person name="Golino D."/>
            <person name="Preece J."/>
            <person name="Michelmore R."/>
        </authorList>
    </citation>
    <scope>NUCLEOTIDE SEQUENCE [LARGE SCALE GENOMIC DNA]</scope>
</reference>
<protein>
    <submittedName>
        <fullName evidence="1">Uncharacterized protein</fullName>
    </submittedName>
</protein>
<name>A0ACC1BV56_9ROSI</name>
<proteinExistence type="predicted"/>
<dbReference type="EMBL" id="CM047899">
    <property type="protein sequence ID" value="KAJ0102835.1"/>
    <property type="molecule type" value="Genomic_DNA"/>
</dbReference>
<organism evidence="1 2">
    <name type="scientific">Pistacia atlantica</name>
    <dbReference type="NCBI Taxonomy" id="434234"/>
    <lineage>
        <taxon>Eukaryota</taxon>
        <taxon>Viridiplantae</taxon>
        <taxon>Streptophyta</taxon>
        <taxon>Embryophyta</taxon>
        <taxon>Tracheophyta</taxon>
        <taxon>Spermatophyta</taxon>
        <taxon>Magnoliopsida</taxon>
        <taxon>eudicotyledons</taxon>
        <taxon>Gunneridae</taxon>
        <taxon>Pentapetalae</taxon>
        <taxon>rosids</taxon>
        <taxon>malvids</taxon>
        <taxon>Sapindales</taxon>
        <taxon>Anacardiaceae</taxon>
        <taxon>Pistacia</taxon>
    </lineage>
</organism>
<evidence type="ECO:0000313" key="2">
    <source>
        <dbReference type="Proteomes" id="UP001164250"/>
    </source>
</evidence>
<dbReference type="Proteomes" id="UP001164250">
    <property type="component" value="Chromosome 3"/>
</dbReference>